<dbReference type="CDD" id="cd03441">
    <property type="entry name" value="R_hydratase_like"/>
    <property type="match status" value="1"/>
</dbReference>
<evidence type="ECO:0000313" key="1">
    <source>
        <dbReference type="EMBL" id="CAI8044631.1"/>
    </source>
</evidence>
<name>A0AA35TCW0_GEOBA</name>
<comment type="caution">
    <text evidence="1">The sequence shown here is derived from an EMBL/GenBank/DDBJ whole genome shotgun (WGS) entry which is preliminary data.</text>
</comment>
<dbReference type="EMBL" id="CASHTH010003409">
    <property type="protein sequence ID" value="CAI8044631.1"/>
    <property type="molecule type" value="Genomic_DNA"/>
</dbReference>
<dbReference type="Proteomes" id="UP001174909">
    <property type="component" value="Unassembled WGS sequence"/>
</dbReference>
<reference evidence="1" key="1">
    <citation type="submission" date="2023-03" db="EMBL/GenBank/DDBJ databases">
        <authorList>
            <person name="Steffen K."/>
            <person name="Cardenas P."/>
        </authorList>
    </citation>
    <scope>NUCLEOTIDE SEQUENCE</scope>
</reference>
<keyword evidence="2" id="KW-1185">Reference proteome</keyword>
<gene>
    <name evidence="1" type="ORF">GBAR_LOCUS24737</name>
</gene>
<dbReference type="InterPro" id="IPR029069">
    <property type="entry name" value="HotDog_dom_sf"/>
</dbReference>
<dbReference type="Gene3D" id="3.10.129.10">
    <property type="entry name" value="Hotdog Thioesterase"/>
    <property type="match status" value="1"/>
</dbReference>
<evidence type="ECO:0000313" key="2">
    <source>
        <dbReference type="Proteomes" id="UP001174909"/>
    </source>
</evidence>
<accession>A0AA35TCW0</accession>
<dbReference type="SUPFAM" id="SSF54637">
    <property type="entry name" value="Thioesterase/thiol ester dehydrase-isomerase"/>
    <property type="match status" value="1"/>
</dbReference>
<dbReference type="AlphaFoldDB" id="A0AA35TCW0"/>
<organism evidence="1 2">
    <name type="scientific">Geodia barretti</name>
    <name type="common">Barrett's horny sponge</name>
    <dbReference type="NCBI Taxonomy" id="519541"/>
    <lineage>
        <taxon>Eukaryota</taxon>
        <taxon>Metazoa</taxon>
        <taxon>Porifera</taxon>
        <taxon>Demospongiae</taxon>
        <taxon>Heteroscleromorpha</taxon>
        <taxon>Tetractinellida</taxon>
        <taxon>Astrophorina</taxon>
        <taxon>Geodiidae</taxon>
        <taxon>Geodia</taxon>
    </lineage>
</organism>
<proteinExistence type="predicted"/>
<protein>
    <submittedName>
        <fullName evidence="1">Uncharacterized protein</fullName>
    </submittedName>
</protein>
<sequence>MSYVDQMLHLSFPPEAFYNGGSLLMRAITPFRSGDTVTFAGEVTGRRQEGDKGIVECRVRGTNQRGELVCLADASLGVG</sequence>